<organism evidence="2">
    <name type="scientific">marine metagenome</name>
    <dbReference type="NCBI Taxonomy" id="408172"/>
    <lineage>
        <taxon>unclassified sequences</taxon>
        <taxon>metagenomes</taxon>
        <taxon>ecological metagenomes</taxon>
    </lineage>
</organism>
<proteinExistence type="predicted"/>
<dbReference type="AlphaFoldDB" id="A0A382DBE3"/>
<gene>
    <name evidence="2" type="ORF">METZ01_LOCUS187865</name>
</gene>
<protein>
    <recommendedName>
        <fullName evidence="1">NERD domain-containing protein</fullName>
    </recommendedName>
</protein>
<feature type="domain" description="NERD" evidence="1">
    <location>
        <begin position="1"/>
        <end position="21"/>
    </location>
</feature>
<dbReference type="EMBL" id="UINC01038260">
    <property type="protein sequence ID" value="SVB35011.1"/>
    <property type="molecule type" value="Genomic_DNA"/>
</dbReference>
<sequence length="21" mass="2356">TAERKNYQVLHILLDGTGLLT</sequence>
<evidence type="ECO:0000259" key="1">
    <source>
        <dbReference type="PROSITE" id="PS50965"/>
    </source>
</evidence>
<evidence type="ECO:0000313" key="2">
    <source>
        <dbReference type="EMBL" id="SVB35011.1"/>
    </source>
</evidence>
<dbReference type="PROSITE" id="PS50965">
    <property type="entry name" value="NERD"/>
    <property type="match status" value="1"/>
</dbReference>
<dbReference type="InterPro" id="IPR011528">
    <property type="entry name" value="NERD"/>
</dbReference>
<accession>A0A382DBE3</accession>
<name>A0A382DBE3_9ZZZZ</name>
<reference evidence="2" key="1">
    <citation type="submission" date="2018-05" db="EMBL/GenBank/DDBJ databases">
        <authorList>
            <person name="Lanie J.A."/>
            <person name="Ng W.-L."/>
            <person name="Kazmierczak K.M."/>
            <person name="Andrzejewski T.M."/>
            <person name="Davidsen T.M."/>
            <person name="Wayne K.J."/>
            <person name="Tettelin H."/>
            <person name="Glass J.I."/>
            <person name="Rusch D."/>
            <person name="Podicherti R."/>
            <person name="Tsui H.-C.T."/>
            <person name="Winkler M.E."/>
        </authorList>
    </citation>
    <scope>NUCLEOTIDE SEQUENCE</scope>
</reference>
<feature type="non-terminal residue" evidence="2">
    <location>
        <position position="1"/>
    </location>
</feature>